<name>A0A4Q0PN63_9FLAO</name>
<proteinExistence type="predicted"/>
<accession>A0A4Q0PN63</accession>
<evidence type="ECO:0000313" key="2">
    <source>
        <dbReference type="Proteomes" id="UP000290608"/>
    </source>
</evidence>
<reference evidence="1 2" key="1">
    <citation type="submission" date="2018-07" db="EMBL/GenBank/DDBJ databases">
        <title>Leeuwenhoekiella genomics.</title>
        <authorList>
            <person name="Tahon G."/>
            <person name="Willems A."/>
        </authorList>
    </citation>
    <scope>NUCLEOTIDE SEQUENCE [LARGE SCALE GENOMIC DNA]</scope>
    <source>
        <strain evidence="1 2">LMG 1345</strain>
    </source>
</reference>
<evidence type="ECO:0000313" key="1">
    <source>
        <dbReference type="EMBL" id="RXG31861.1"/>
    </source>
</evidence>
<comment type="caution">
    <text evidence="1">The sequence shown here is derived from an EMBL/GenBank/DDBJ whole genome shotgun (WGS) entry which is preliminary data.</text>
</comment>
<sequence length="102" mass="12109">MEDQERYRDYVAQLISRREELEVQFDAFLLAPSDQKPDTLRCFAKRNAWIQVFEQEYGSQAIAGLELNPLYESCAYSDYVLQFIRLHKFCTNVIGLYPRDME</sequence>
<gene>
    <name evidence="1" type="ORF">DSL99_1685</name>
</gene>
<dbReference type="Proteomes" id="UP000290608">
    <property type="component" value="Unassembled WGS sequence"/>
</dbReference>
<dbReference type="RefSeq" id="WP_073098611.1">
    <property type="nucleotide sequence ID" value="NZ_QOVL01000006.1"/>
</dbReference>
<dbReference type="EMBL" id="QOVL01000006">
    <property type="protein sequence ID" value="RXG31861.1"/>
    <property type="molecule type" value="Genomic_DNA"/>
</dbReference>
<protein>
    <submittedName>
        <fullName evidence="1">Uncharacterized protein</fullName>
    </submittedName>
</protein>
<organism evidence="1 2">
    <name type="scientific">Leeuwenhoekiella marinoflava</name>
    <dbReference type="NCBI Taxonomy" id="988"/>
    <lineage>
        <taxon>Bacteria</taxon>
        <taxon>Pseudomonadati</taxon>
        <taxon>Bacteroidota</taxon>
        <taxon>Flavobacteriia</taxon>
        <taxon>Flavobacteriales</taxon>
        <taxon>Flavobacteriaceae</taxon>
        <taxon>Leeuwenhoekiella</taxon>
    </lineage>
</organism>
<dbReference type="AlphaFoldDB" id="A0A4Q0PN63"/>